<name>A0A7S0GJB6_9STRA</name>
<feature type="region of interest" description="Disordered" evidence="1">
    <location>
        <begin position="1"/>
        <end position="32"/>
    </location>
</feature>
<dbReference type="EMBL" id="HBEL01052440">
    <property type="protein sequence ID" value="CAD8427822.1"/>
    <property type="molecule type" value="Transcribed_RNA"/>
</dbReference>
<evidence type="ECO:0000256" key="1">
    <source>
        <dbReference type="SAM" id="MobiDB-lite"/>
    </source>
</evidence>
<protein>
    <submittedName>
        <fullName evidence="2">Uncharacterized protein</fullName>
    </submittedName>
</protein>
<reference evidence="2" key="1">
    <citation type="submission" date="2021-01" db="EMBL/GenBank/DDBJ databases">
        <authorList>
            <person name="Corre E."/>
            <person name="Pelletier E."/>
            <person name="Niang G."/>
            <person name="Scheremetjew M."/>
            <person name="Finn R."/>
            <person name="Kale V."/>
            <person name="Holt S."/>
            <person name="Cochrane G."/>
            <person name="Meng A."/>
            <person name="Brown T."/>
            <person name="Cohen L."/>
        </authorList>
    </citation>
    <scope>NUCLEOTIDE SEQUENCE</scope>
    <source>
        <strain evidence="2">CCAP1064/1</strain>
    </source>
</reference>
<dbReference type="AlphaFoldDB" id="A0A7S0GJB6"/>
<gene>
    <name evidence="2" type="ORF">PINE0816_LOCUS23988</name>
</gene>
<organism evidence="2">
    <name type="scientific">Proboscia inermis</name>
    <dbReference type="NCBI Taxonomy" id="420281"/>
    <lineage>
        <taxon>Eukaryota</taxon>
        <taxon>Sar</taxon>
        <taxon>Stramenopiles</taxon>
        <taxon>Ochrophyta</taxon>
        <taxon>Bacillariophyta</taxon>
        <taxon>Coscinodiscophyceae</taxon>
        <taxon>Rhizosoleniophycidae</taxon>
        <taxon>Rhizosoleniales</taxon>
        <taxon>Rhizosoleniaceae</taxon>
        <taxon>Proboscia</taxon>
    </lineage>
</organism>
<evidence type="ECO:0000313" key="2">
    <source>
        <dbReference type="EMBL" id="CAD8427822.1"/>
    </source>
</evidence>
<proteinExistence type="predicted"/>
<sequence>MLDKKISTSEDFEDPFPMGRQNKKSHTKPSSSFLSADWVNKEDVTGLEPFQFGLKQDLSVKTNFVHDDLDFDDSKWEAKIDTEIVVDADDDGTWVGIKSFNFDATKMRSDKKLSQSQSNDSVAWEAPNNIHSAERDEETFDESFLSPKELSFSQGPCALDEGVNDSITLPGHSPPSQKGVQLKNDVDINATWNHPFMDASWLANDKTPQKNVNELHIWENSSTPSNDSRLSSSNSFMDRDHFTSSFCTTEMAPLESKYFAPIKPSSHDSQSNLYEASQLGQVTAIEQEHKLTNQINKTNITSDSNCGGAKEEESPTSVTEVFQTHVPVGANNRSVLRVLKRRTHTRSANVREAWEVRDCDRSVTH</sequence>
<accession>A0A7S0GJB6</accession>